<dbReference type="InParanoid" id="A0A2H3D619"/>
<evidence type="ECO:0000313" key="3">
    <source>
        <dbReference type="Proteomes" id="UP000217790"/>
    </source>
</evidence>
<feature type="region of interest" description="Disordered" evidence="1">
    <location>
        <begin position="121"/>
        <end position="158"/>
    </location>
</feature>
<keyword evidence="3" id="KW-1185">Reference proteome</keyword>
<reference evidence="3" key="1">
    <citation type="journal article" date="2017" name="Nat. Ecol. Evol.">
        <title>Genome expansion and lineage-specific genetic innovations in the forest pathogenic fungi Armillaria.</title>
        <authorList>
            <person name="Sipos G."/>
            <person name="Prasanna A.N."/>
            <person name="Walter M.C."/>
            <person name="O'Connor E."/>
            <person name="Balint B."/>
            <person name="Krizsan K."/>
            <person name="Kiss B."/>
            <person name="Hess J."/>
            <person name="Varga T."/>
            <person name="Slot J."/>
            <person name="Riley R."/>
            <person name="Boka B."/>
            <person name="Rigling D."/>
            <person name="Barry K."/>
            <person name="Lee J."/>
            <person name="Mihaltcheva S."/>
            <person name="LaButti K."/>
            <person name="Lipzen A."/>
            <person name="Waldron R."/>
            <person name="Moloney N.M."/>
            <person name="Sperisen C."/>
            <person name="Kredics L."/>
            <person name="Vagvoelgyi C."/>
            <person name="Patrignani A."/>
            <person name="Fitzpatrick D."/>
            <person name="Nagy I."/>
            <person name="Doyle S."/>
            <person name="Anderson J.B."/>
            <person name="Grigoriev I.V."/>
            <person name="Gueldener U."/>
            <person name="Muensterkoetter M."/>
            <person name="Nagy L.G."/>
        </authorList>
    </citation>
    <scope>NUCLEOTIDE SEQUENCE [LARGE SCALE GENOMIC DNA]</scope>
    <source>
        <strain evidence="3">Ar21-2</strain>
    </source>
</reference>
<feature type="compositionally biased region" description="Low complexity" evidence="1">
    <location>
        <begin position="128"/>
        <end position="138"/>
    </location>
</feature>
<evidence type="ECO:0000256" key="1">
    <source>
        <dbReference type="SAM" id="MobiDB-lite"/>
    </source>
</evidence>
<accession>A0A2H3D619</accession>
<dbReference type="Proteomes" id="UP000217790">
    <property type="component" value="Unassembled WGS sequence"/>
</dbReference>
<evidence type="ECO:0000313" key="2">
    <source>
        <dbReference type="EMBL" id="PBK90685.1"/>
    </source>
</evidence>
<dbReference type="AlphaFoldDB" id="A0A2H3D619"/>
<gene>
    <name evidence="2" type="ORF">ARMGADRAFT_1082418</name>
</gene>
<proteinExistence type="predicted"/>
<dbReference type="EMBL" id="KZ293664">
    <property type="protein sequence ID" value="PBK90685.1"/>
    <property type="molecule type" value="Genomic_DNA"/>
</dbReference>
<sequence>MYEIYVAVKLSVLQFVQALLDYHASAKDCPLYESLASEDRFHHTWFHSNVMSVFNQMFGQELRLEQRKKNHRSEDSLFWDVRLELEEPKARIEDLFIGPMLTSFADLPEEVPIIPYMDIPVEGEESDSSGSSSLTNLSDTEELKSPATNLRPMPMASP</sequence>
<organism evidence="2 3">
    <name type="scientific">Armillaria gallica</name>
    <name type="common">Bulbous honey fungus</name>
    <name type="synonym">Armillaria bulbosa</name>
    <dbReference type="NCBI Taxonomy" id="47427"/>
    <lineage>
        <taxon>Eukaryota</taxon>
        <taxon>Fungi</taxon>
        <taxon>Dikarya</taxon>
        <taxon>Basidiomycota</taxon>
        <taxon>Agaricomycotina</taxon>
        <taxon>Agaricomycetes</taxon>
        <taxon>Agaricomycetidae</taxon>
        <taxon>Agaricales</taxon>
        <taxon>Marasmiineae</taxon>
        <taxon>Physalacriaceae</taxon>
        <taxon>Armillaria</taxon>
    </lineage>
</organism>
<protein>
    <submittedName>
        <fullName evidence="2">Uncharacterized protein</fullName>
    </submittedName>
</protein>
<name>A0A2H3D619_ARMGA</name>